<dbReference type="EMBL" id="CAJHCQ010000037">
    <property type="protein sequence ID" value="CAD6561559.1"/>
    <property type="molecule type" value="Genomic_DNA"/>
</dbReference>
<protein>
    <submittedName>
        <fullName evidence="1">Uncharacterized protein</fullName>
    </submittedName>
</protein>
<proteinExistence type="predicted"/>
<keyword evidence="2" id="KW-1185">Reference proteome</keyword>
<reference evidence="1 2" key="1">
    <citation type="submission" date="2020-10" db="EMBL/GenBank/DDBJ databases">
        <authorList>
            <person name="Peeters C."/>
        </authorList>
    </citation>
    <scope>NUCLEOTIDE SEQUENCE [LARGE SCALE GENOMIC DNA]</scope>
    <source>
        <strain evidence="1 2">LMG 27952</strain>
    </source>
</reference>
<dbReference type="Proteomes" id="UP000656319">
    <property type="component" value="Unassembled WGS sequence"/>
</dbReference>
<accession>A0ABN7IIT9</accession>
<sequence length="198" mass="22339">MRRRYAKPARCFWAFMPIFDDLAPTRVYHDTDDGWERTCGPRHPREGICPVRIAWRGRGGPKKQKAAVGAAAGFTGYSDSAVDVRHTRCVAEIGRFWQQRVIRRMPTRFRPSASLCGCPRRASERPVLPRCPVGRLRMPSIPVRSGSRSRRITGHPRWTNRLSICPPASRRPSRWRDINTSSDEVAAGAAAFSAQCPV</sequence>
<evidence type="ECO:0000313" key="1">
    <source>
        <dbReference type="EMBL" id="CAD6561559.1"/>
    </source>
</evidence>
<gene>
    <name evidence="1" type="ORF">LMG27952_07498</name>
</gene>
<organism evidence="1 2">
    <name type="scientific">Paraburkholderia hiiakae</name>
    <dbReference type="NCBI Taxonomy" id="1081782"/>
    <lineage>
        <taxon>Bacteria</taxon>
        <taxon>Pseudomonadati</taxon>
        <taxon>Pseudomonadota</taxon>
        <taxon>Betaproteobacteria</taxon>
        <taxon>Burkholderiales</taxon>
        <taxon>Burkholderiaceae</taxon>
        <taxon>Paraburkholderia</taxon>
    </lineage>
</organism>
<name>A0ABN7IIT9_9BURK</name>
<comment type="caution">
    <text evidence="1">The sequence shown here is derived from an EMBL/GenBank/DDBJ whole genome shotgun (WGS) entry which is preliminary data.</text>
</comment>
<evidence type="ECO:0000313" key="2">
    <source>
        <dbReference type="Proteomes" id="UP000656319"/>
    </source>
</evidence>